<dbReference type="eggNOG" id="COG1595">
    <property type="taxonomic scope" value="Bacteria"/>
</dbReference>
<organism evidence="7 8">
    <name type="scientific">Gemmatirosa kalamazoonensis</name>
    <dbReference type="NCBI Taxonomy" id="861299"/>
    <lineage>
        <taxon>Bacteria</taxon>
        <taxon>Pseudomonadati</taxon>
        <taxon>Gemmatimonadota</taxon>
        <taxon>Gemmatimonadia</taxon>
        <taxon>Gemmatimonadales</taxon>
        <taxon>Gemmatimonadaceae</taxon>
        <taxon>Gemmatirosa</taxon>
    </lineage>
</organism>
<gene>
    <name evidence="7" type="ORF">J421_1214</name>
</gene>
<keyword evidence="3" id="KW-0731">Sigma factor</keyword>
<dbReference type="RefSeq" id="WP_025410276.1">
    <property type="nucleotide sequence ID" value="NZ_CP007128.1"/>
</dbReference>
<dbReference type="InterPro" id="IPR014284">
    <property type="entry name" value="RNA_pol_sigma-70_dom"/>
</dbReference>
<accession>W0RD97</accession>
<keyword evidence="8" id="KW-1185">Reference proteome</keyword>
<dbReference type="STRING" id="861299.J421_1214"/>
<dbReference type="InterPro" id="IPR036388">
    <property type="entry name" value="WH-like_DNA-bd_sf"/>
</dbReference>
<name>W0RD97_9BACT</name>
<dbReference type="SUPFAM" id="SSF88946">
    <property type="entry name" value="Sigma2 domain of RNA polymerase sigma factors"/>
    <property type="match status" value="1"/>
</dbReference>
<evidence type="ECO:0000313" key="8">
    <source>
        <dbReference type="Proteomes" id="UP000019151"/>
    </source>
</evidence>
<dbReference type="Gene3D" id="1.10.1740.10">
    <property type="match status" value="1"/>
</dbReference>
<dbReference type="PANTHER" id="PTHR43133">
    <property type="entry name" value="RNA POLYMERASE ECF-TYPE SIGMA FACTO"/>
    <property type="match status" value="1"/>
</dbReference>
<reference evidence="7 8" key="1">
    <citation type="journal article" date="2014" name="Genome Announc.">
        <title>Genome Sequence and Methylome of Soil Bacterium Gemmatirosa kalamazoonensis KBS708T, a Member of the Rarely Cultivated Gemmatimonadetes Phylum.</title>
        <authorList>
            <person name="Debruyn J.M."/>
            <person name="Radosevich M."/>
            <person name="Wommack K.E."/>
            <person name="Polson S.W."/>
            <person name="Hauser L.J."/>
            <person name="Fawaz M.N."/>
            <person name="Korlach J."/>
            <person name="Tsai Y.C."/>
        </authorList>
    </citation>
    <scope>NUCLEOTIDE SEQUENCE [LARGE SCALE GENOMIC DNA]</scope>
    <source>
        <strain evidence="7 8">KBS708</strain>
    </source>
</reference>
<dbReference type="KEGG" id="gba:J421_1214"/>
<dbReference type="SUPFAM" id="SSF88659">
    <property type="entry name" value="Sigma3 and sigma4 domains of RNA polymerase sigma factors"/>
    <property type="match status" value="1"/>
</dbReference>
<dbReference type="Pfam" id="PF08281">
    <property type="entry name" value="Sigma70_r4_2"/>
    <property type="match status" value="1"/>
</dbReference>
<dbReference type="InterPro" id="IPR013324">
    <property type="entry name" value="RNA_pol_sigma_r3/r4-like"/>
</dbReference>
<dbReference type="EMBL" id="CP007128">
    <property type="protein sequence ID" value="AHG88751.1"/>
    <property type="molecule type" value="Genomic_DNA"/>
</dbReference>
<keyword evidence="5" id="KW-0804">Transcription</keyword>
<evidence type="ECO:0000256" key="4">
    <source>
        <dbReference type="ARBA" id="ARBA00023125"/>
    </source>
</evidence>
<proteinExistence type="inferred from homology"/>
<dbReference type="NCBIfam" id="TIGR02937">
    <property type="entry name" value="sigma70-ECF"/>
    <property type="match status" value="1"/>
</dbReference>
<keyword evidence="4" id="KW-0238">DNA-binding</keyword>
<evidence type="ECO:0000256" key="5">
    <source>
        <dbReference type="ARBA" id="ARBA00023163"/>
    </source>
</evidence>
<sequence>MTTRLGTGAYALPGPDDAGTASTAIERVLARFGEVARRAGSAHGLSGDDLDEVLQEVRIRLWRAGAAIGKLETLTPSYVYRAAASAAIDLLRRRRARREERIDDDATTTSLRLALSTDQSGDDALVAGEVARAVEACLLELVPNRRAVVRMYLKGYDREEVAALLGWSEAKTRNLLYRGLDDLRRRLLARGIHP</sequence>
<dbReference type="PANTHER" id="PTHR43133:SF8">
    <property type="entry name" value="RNA POLYMERASE SIGMA FACTOR HI_1459-RELATED"/>
    <property type="match status" value="1"/>
</dbReference>
<evidence type="ECO:0000259" key="6">
    <source>
        <dbReference type="Pfam" id="PF08281"/>
    </source>
</evidence>
<dbReference type="HOGENOM" id="CLU_1400728_0_0_0"/>
<dbReference type="Proteomes" id="UP000019151">
    <property type="component" value="Chromosome"/>
</dbReference>
<dbReference type="GO" id="GO:0006352">
    <property type="term" value="P:DNA-templated transcription initiation"/>
    <property type="evidence" value="ECO:0007669"/>
    <property type="project" value="InterPro"/>
</dbReference>
<dbReference type="GO" id="GO:0003677">
    <property type="term" value="F:DNA binding"/>
    <property type="evidence" value="ECO:0007669"/>
    <property type="project" value="UniProtKB-KW"/>
</dbReference>
<evidence type="ECO:0000256" key="1">
    <source>
        <dbReference type="ARBA" id="ARBA00010641"/>
    </source>
</evidence>
<evidence type="ECO:0000256" key="3">
    <source>
        <dbReference type="ARBA" id="ARBA00023082"/>
    </source>
</evidence>
<evidence type="ECO:0000313" key="7">
    <source>
        <dbReference type="EMBL" id="AHG88751.1"/>
    </source>
</evidence>
<dbReference type="InParanoid" id="W0RD97"/>
<dbReference type="InterPro" id="IPR013325">
    <property type="entry name" value="RNA_pol_sigma_r2"/>
</dbReference>
<protein>
    <submittedName>
        <fullName evidence="7">RNA polymerase sigma factor, sigma-70 family</fullName>
    </submittedName>
</protein>
<keyword evidence="2" id="KW-0805">Transcription regulation</keyword>
<dbReference type="GO" id="GO:0016987">
    <property type="term" value="F:sigma factor activity"/>
    <property type="evidence" value="ECO:0007669"/>
    <property type="project" value="UniProtKB-KW"/>
</dbReference>
<feature type="domain" description="RNA polymerase sigma factor 70 region 4 type 2" evidence="6">
    <location>
        <begin position="132"/>
        <end position="182"/>
    </location>
</feature>
<dbReference type="AlphaFoldDB" id="W0RD97"/>
<evidence type="ECO:0000256" key="2">
    <source>
        <dbReference type="ARBA" id="ARBA00023015"/>
    </source>
</evidence>
<dbReference type="Gene3D" id="1.10.10.10">
    <property type="entry name" value="Winged helix-like DNA-binding domain superfamily/Winged helix DNA-binding domain"/>
    <property type="match status" value="1"/>
</dbReference>
<dbReference type="InterPro" id="IPR013249">
    <property type="entry name" value="RNA_pol_sigma70_r4_t2"/>
</dbReference>
<comment type="similarity">
    <text evidence="1">Belongs to the sigma-70 factor family. ECF subfamily.</text>
</comment>
<dbReference type="InterPro" id="IPR039425">
    <property type="entry name" value="RNA_pol_sigma-70-like"/>
</dbReference>
<dbReference type="OrthoDB" id="8654550at2"/>